<dbReference type="InterPro" id="IPR013106">
    <property type="entry name" value="Ig_V-set"/>
</dbReference>
<feature type="domain" description="Ig-like" evidence="4">
    <location>
        <begin position="11"/>
        <end position="126"/>
    </location>
</feature>
<feature type="non-terminal residue" evidence="5">
    <location>
        <position position="128"/>
    </location>
</feature>
<keyword evidence="1 3" id="KW-0732">Signal</keyword>
<feature type="chain" id="PRO_5037746885" description="Ig-like domain-containing protein" evidence="3">
    <location>
        <begin position="16"/>
        <end position="128"/>
    </location>
</feature>
<dbReference type="Proteomes" id="UP000694892">
    <property type="component" value="Chromosome 7L"/>
</dbReference>
<dbReference type="SMART" id="SM00406">
    <property type="entry name" value="IGv"/>
    <property type="match status" value="1"/>
</dbReference>
<sequence>MSLALLLLCLPHSLSQSITQSPPALTLRPGDKVELSCRVLGAGDPYMYWYRQSQGGGTFGFIASSVAAGSVEELTLSHFSAKRSSKENFSLNSDGVFLNDSGIYFCAWSHTVGLGLGGPDKKPQIQKT</sequence>
<gene>
    <name evidence="5" type="ORF">XELAEV_18034160mg</name>
</gene>
<dbReference type="GO" id="GO:0002376">
    <property type="term" value="P:immune system process"/>
    <property type="evidence" value="ECO:0007669"/>
    <property type="project" value="UniProtKB-KW"/>
</dbReference>
<keyword evidence="2" id="KW-0391">Immunity</keyword>
<dbReference type="GO" id="GO:0005886">
    <property type="term" value="C:plasma membrane"/>
    <property type="evidence" value="ECO:0007669"/>
    <property type="project" value="TreeGrafter"/>
</dbReference>
<evidence type="ECO:0000256" key="1">
    <source>
        <dbReference type="ARBA" id="ARBA00022729"/>
    </source>
</evidence>
<evidence type="ECO:0000313" key="6">
    <source>
        <dbReference type="Proteomes" id="UP000694892"/>
    </source>
</evidence>
<evidence type="ECO:0000313" key="5">
    <source>
        <dbReference type="EMBL" id="OCT71183.1"/>
    </source>
</evidence>
<dbReference type="PANTHER" id="PTHR23268:SF31">
    <property type="entry name" value="T CELL RECEPTOR BETA VARIABLE 30"/>
    <property type="match status" value="1"/>
</dbReference>
<evidence type="ECO:0000256" key="2">
    <source>
        <dbReference type="ARBA" id="ARBA00022859"/>
    </source>
</evidence>
<dbReference type="InterPro" id="IPR036179">
    <property type="entry name" value="Ig-like_dom_sf"/>
</dbReference>
<name>A0A974CDG0_XENLA</name>
<dbReference type="GO" id="GO:0007166">
    <property type="term" value="P:cell surface receptor signaling pathway"/>
    <property type="evidence" value="ECO:0007669"/>
    <property type="project" value="TreeGrafter"/>
</dbReference>
<reference evidence="6" key="1">
    <citation type="journal article" date="2016" name="Nature">
        <title>Genome evolution in the allotetraploid frog Xenopus laevis.</title>
        <authorList>
            <person name="Session A.M."/>
            <person name="Uno Y."/>
            <person name="Kwon T."/>
            <person name="Chapman J.A."/>
            <person name="Toyoda A."/>
            <person name="Takahashi S."/>
            <person name="Fukui A."/>
            <person name="Hikosaka A."/>
            <person name="Suzuki A."/>
            <person name="Kondo M."/>
            <person name="van Heeringen S.J."/>
            <person name="Quigley I."/>
            <person name="Heinz S."/>
            <person name="Ogino H."/>
            <person name="Ochi H."/>
            <person name="Hellsten U."/>
            <person name="Lyons J.B."/>
            <person name="Simakov O."/>
            <person name="Putnam N."/>
            <person name="Stites J."/>
            <person name="Kuroki Y."/>
            <person name="Tanaka T."/>
            <person name="Michiue T."/>
            <person name="Watanabe M."/>
            <person name="Bogdanovic O."/>
            <person name="Lister R."/>
            <person name="Georgiou G."/>
            <person name="Paranjpe S.S."/>
            <person name="van Kruijsbergen I."/>
            <person name="Shu S."/>
            <person name="Carlson J."/>
            <person name="Kinoshita T."/>
            <person name="Ohta Y."/>
            <person name="Mawaribuchi S."/>
            <person name="Jenkins J."/>
            <person name="Grimwood J."/>
            <person name="Schmutz J."/>
            <person name="Mitros T."/>
            <person name="Mozaffari S.V."/>
            <person name="Suzuki Y."/>
            <person name="Haramoto Y."/>
            <person name="Yamamoto T.S."/>
            <person name="Takagi C."/>
            <person name="Heald R."/>
            <person name="Miller K."/>
            <person name="Haudenschild C."/>
            <person name="Kitzman J."/>
            <person name="Nakayama T."/>
            <person name="Izutsu Y."/>
            <person name="Robert J."/>
            <person name="Fortriede J."/>
            <person name="Burns K."/>
            <person name="Lotay V."/>
            <person name="Karimi K."/>
            <person name="Yasuoka Y."/>
            <person name="Dichmann D.S."/>
            <person name="Flajnik M.F."/>
            <person name="Houston D.W."/>
            <person name="Shendure J."/>
            <person name="DuPasquier L."/>
            <person name="Vize P.D."/>
            <person name="Zorn A.M."/>
            <person name="Ito M."/>
            <person name="Marcotte E.M."/>
            <person name="Wallingford J.B."/>
            <person name="Ito Y."/>
            <person name="Asashima M."/>
            <person name="Ueno N."/>
            <person name="Matsuda Y."/>
            <person name="Veenstra G.J."/>
            <person name="Fujiyama A."/>
            <person name="Harland R.M."/>
            <person name="Taira M."/>
            <person name="Rokhsar D.S."/>
        </authorList>
    </citation>
    <scope>NUCLEOTIDE SEQUENCE [LARGE SCALE GENOMIC DNA]</scope>
    <source>
        <strain evidence="6">J</strain>
    </source>
</reference>
<dbReference type="EMBL" id="CM004478">
    <property type="protein sequence ID" value="OCT71183.1"/>
    <property type="molecule type" value="Genomic_DNA"/>
</dbReference>
<accession>A0A974CDG0</accession>
<evidence type="ECO:0000259" key="4">
    <source>
        <dbReference type="PROSITE" id="PS50835"/>
    </source>
</evidence>
<dbReference type="PROSITE" id="PS50835">
    <property type="entry name" value="IG_LIKE"/>
    <property type="match status" value="1"/>
</dbReference>
<proteinExistence type="predicted"/>
<dbReference type="InterPro" id="IPR013783">
    <property type="entry name" value="Ig-like_fold"/>
</dbReference>
<dbReference type="CDD" id="cd00099">
    <property type="entry name" value="IgV"/>
    <property type="match status" value="1"/>
</dbReference>
<dbReference type="InterPro" id="IPR050413">
    <property type="entry name" value="TCR_beta_variable"/>
</dbReference>
<dbReference type="OMA" id="CYLQGYN"/>
<evidence type="ECO:0000256" key="3">
    <source>
        <dbReference type="SAM" id="SignalP"/>
    </source>
</evidence>
<protein>
    <recommendedName>
        <fullName evidence="4">Ig-like domain-containing protein</fullName>
    </recommendedName>
</protein>
<dbReference type="Pfam" id="PF07686">
    <property type="entry name" value="V-set"/>
    <property type="match status" value="1"/>
</dbReference>
<dbReference type="InterPro" id="IPR007110">
    <property type="entry name" value="Ig-like_dom"/>
</dbReference>
<dbReference type="SUPFAM" id="SSF48726">
    <property type="entry name" value="Immunoglobulin"/>
    <property type="match status" value="1"/>
</dbReference>
<dbReference type="AlphaFoldDB" id="A0A974CDG0"/>
<dbReference type="PANTHER" id="PTHR23268">
    <property type="entry name" value="T-CELL RECEPTOR BETA CHAIN"/>
    <property type="match status" value="1"/>
</dbReference>
<organism evidence="5 6">
    <name type="scientific">Xenopus laevis</name>
    <name type="common">African clawed frog</name>
    <dbReference type="NCBI Taxonomy" id="8355"/>
    <lineage>
        <taxon>Eukaryota</taxon>
        <taxon>Metazoa</taxon>
        <taxon>Chordata</taxon>
        <taxon>Craniata</taxon>
        <taxon>Vertebrata</taxon>
        <taxon>Euteleostomi</taxon>
        <taxon>Amphibia</taxon>
        <taxon>Batrachia</taxon>
        <taxon>Anura</taxon>
        <taxon>Pipoidea</taxon>
        <taxon>Pipidae</taxon>
        <taxon>Xenopodinae</taxon>
        <taxon>Xenopus</taxon>
        <taxon>Xenopus</taxon>
    </lineage>
</organism>
<dbReference type="Gene3D" id="2.60.40.10">
    <property type="entry name" value="Immunoglobulins"/>
    <property type="match status" value="1"/>
</dbReference>
<feature type="signal peptide" evidence="3">
    <location>
        <begin position="1"/>
        <end position="15"/>
    </location>
</feature>